<feature type="transmembrane region" description="Helical" evidence="10">
    <location>
        <begin position="225"/>
        <end position="243"/>
    </location>
</feature>
<keyword evidence="8 10" id="KW-0472">Membrane</keyword>
<evidence type="ECO:0000259" key="11">
    <source>
        <dbReference type="Pfam" id="PF00482"/>
    </source>
</evidence>
<dbReference type="Gene3D" id="1.20.81.30">
    <property type="entry name" value="Type II secretion system (T2SS), domain F"/>
    <property type="match status" value="2"/>
</dbReference>
<dbReference type="PANTHER" id="PTHR30012:SF7">
    <property type="entry name" value="PROTEIN TRANSPORT PROTEIN HOFC HOMOLOG"/>
    <property type="match status" value="1"/>
</dbReference>
<dbReference type="InterPro" id="IPR042094">
    <property type="entry name" value="T2SS_GspF_sf"/>
</dbReference>
<comment type="caution">
    <text evidence="12">The sequence shown here is derived from an EMBL/GenBank/DDBJ whole genome shotgun (WGS) entry which is preliminary data.</text>
</comment>
<keyword evidence="9" id="KW-0175">Coiled coil</keyword>
<dbReference type="PANTHER" id="PTHR30012">
    <property type="entry name" value="GENERAL SECRETION PATHWAY PROTEIN"/>
    <property type="match status" value="1"/>
</dbReference>
<keyword evidence="7 10" id="KW-1133">Transmembrane helix</keyword>
<evidence type="ECO:0000313" key="12">
    <source>
        <dbReference type="EMBL" id="EQD56863.1"/>
    </source>
</evidence>
<evidence type="ECO:0000256" key="3">
    <source>
        <dbReference type="ARBA" id="ARBA00022448"/>
    </source>
</evidence>
<dbReference type="InterPro" id="IPR001992">
    <property type="entry name" value="T2SS_GspF/T4SS_PilC_CS"/>
</dbReference>
<feature type="transmembrane region" description="Helical" evidence="10">
    <location>
        <begin position="378"/>
        <end position="398"/>
    </location>
</feature>
<feature type="domain" description="Type II secretion system protein GspF" evidence="11">
    <location>
        <begin position="71"/>
        <end position="194"/>
    </location>
</feature>
<evidence type="ECO:0000256" key="6">
    <source>
        <dbReference type="ARBA" id="ARBA00022692"/>
    </source>
</evidence>
<name>T1AK09_9ZZZZ</name>
<comment type="subcellular location">
    <subcellularLocation>
        <location evidence="1">Cell inner membrane</location>
        <topology evidence="1">Multi-pass membrane protein</topology>
    </subcellularLocation>
</comment>
<sequence length="405" mass="45159">MASKANVRITTFQWEGRDRQGNRVRGREPSVAEALLRNQLRVQGITVTRIRRERFKSARGRRIRPRDIANFTRQLATLTGAGVPIVQSLDIIRTSDNNPRMQHLVGRLKAEVESGTALSKALSEFPKYFDPLFVNLVQAGEHSGQLEQLLEKIATYKEKMEYIKSKIKKAMFYPASVIAVAVLVMIVMLIWVIPEFQKLFNGFGASLPAYTRMVINLSESVRNYAPVYILVIAALVSAITWLYRRSAEFRLRVDQTLLRIPIIGAILKKAIIARFARSLATMYGAGVPMVEGLDIIAGTAGNRVYEIGIRRIRDQVATGRSLQETMKQTDLFPNAVVQMIAIGEQSGKIQDMANKVAVIYETEVDNAVETLSTLLEPIIIVVLGIIVGSLVVAMYLPIFKLGSVV</sequence>
<evidence type="ECO:0000256" key="10">
    <source>
        <dbReference type="SAM" id="Phobius"/>
    </source>
</evidence>
<keyword evidence="3" id="KW-0813">Transport</keyword>
<dbReference type="InterPro" id="IPR003004">
    <property type="entry name" value="GspF/PilC"/>
</dbReference>
<dbReference type="InterPro" id="IPR018076">
    <property type="entry name" value="T2SS_GspF_dom"/>
</dbReference>
<evidence type="ECO:0000256" key="2">
    <source>
        <dbReference type="ARBA" id="ARBA00005745"/>
    </source>
</evidence>
<evidence type="ECO:0000256" key="7">
    <source>
        <dbReference type="ARBA" id="ARBA00022989"/>
    </source>
</evidence>
<evidence type="ECO:0000256" key="1">
    <source>
        <dbReference type="ARBA" id="ARBA00004429"/>
    </source>
</evidence>
<reference evidence="12" key="1">
    <citation type="submission" date="2013-08" db="EMBL/GenBank/DDBJ databases">
        <authorList>
            <person name="Mendez C."/>
            <person name="Richter M."/>
            <person name="Ferrer M."/>
            <person name="Sanchez J."/>
        </authorList>
    </citation>
    <scope>NUCLEOTIDE SEQUENCE</scope>
</reference>
<feature type="transmembrane region" description="Helical" evidence="10">
    <location>
        <begin position="170"/>
        <end position="193"/>
    </location>
</feature>
<organism evidence="12">
    <name type="scientific">mine drainage metagenome</name>
    <dbReference type="NCBI Taxonomy" id="410659"/>
    <lineage>
        <taxon>unclassified sequences</taxon>
        <taxon>metagenomes</taxon>
        <taxon>ecological metagenomes</taxon>
    </lineage>
</organism>
<accession>T1AK09</accession>
<dbReference type="PROSITE" id="PS00874">
    <property type="entry name" value="T2SP_F"/>
    <property type="match status" value="1"/>
</dbReference>
<dbReference type="EMBL" id="AUZY01005854">
    <property type="protein sequence ID" value="EQD56863.1"/>
    <property type="molecule type" value="Genomic_DNA"/>
</dbReference>
<dbReference type="GO" id="GO:0015628">
    <property type="term" value="P:protein secretion by the type II secretion system"/>
    <property type="evidence" value="ECO:0007669"/>
    <property type="project" value="TreeGrafter"/>
</dbReference>
<evidence type="ECO:0000256" key="4">
    <source>
        <dbReference type="ARBA" id="ARBA00022475"/>
    </source>
</evidence>
<reference evidence="12" key="2">
    <citation type="journal article" date="2014" name="ISME J.">
        <title>Microbial stratification in low pH oxic and suboxic macroscopic growths along an acid mine drainage.</title>
        <authorList>
            <person name="Mendez-Garcia C."/>
            <person name="Mesa V."/>
            <person name="Sprenger R.R."/>
            <person name="Richter M."/>
            <person name="Diez M.S."/>
            <person name="Solano J."/>
            <person name="Bargiela R."/>
            <person name="Golyshina O.V."/>
            <person name="Manteca A."/>
            <person name="Ramos J.L."/>
            <person name="Gallego J.R."/>
            <person name="Llorente I."/>
            <person name="Martins Dos Santos V.A."/>
            <person name="Jensen O.N."/>
            <person name="Pelaez A.I."/>
            <person name="Sanchez J."/>
            <person name="Ferrer M."/>
        </authorList>
    </citation>
    <scope>NUCLEOTIDE SEQUENCE</scope>
</reference>
<keyword evidence="4" id="KW-1003">Cell membrane</keyword>
<dbReference type="AlphaFoldDB" id="T1AK09"/>
<feature type="coiled-coil region" evidence="9">
    <location>
        <begin position="139"/>
        <end position="166"/>
    </location>
</feature>
<gene>
    <name evidence="12" type="ORF">B1B_08917</name>
</gene>
<proteinExistence type="inferred from homology"/>
<dbReference type="PRINTS" id="PR00812">
    <property type="entry name" value="BCTERIALGSPF"/>
</dbReference>
<feature type="domain" description="Type II secretion system protein GspF" evidence="11">
    <location>
        <begin position="275"/>
        <end position="397"/>
    </location>
</feature>
<dbReference type="GO" id="GO:0005886">
    <property type="term" value="C:plasma membrane"/>
    <property type="evidence" value="ECO:0007669"/>
    <property type="project" value="UniProtKB-SubCell"/>
</dbReference>
<evidence type="ECO:0000256" key="9">
    <source>
        <dbReference type="SAM" id="Coils"/>
    </source>
</evidence>
<keyword evidence="5" id="KW-0997">Cell inner membrane</keyword>
<dbReference type="FunFam" id="1.20.81.30:FF:000001">
    <property type="entry name" value="Type II secretion system protein F"/>
    <property type="match status" value="2"/>
</dbReference>
<dbReference type="Pfam" id="PF00482">
    <property type="entry name" value="T2SSF"/>
    <property type="match status" value="2"/>
</dbReference>
<evidence type="ECO:0000256" key="8">
    <source>
        <dbReference type="ARBA" id="ARBA00023136"/>
    </source>
</evidence>
<comment type="similarity">
    <text evidence="2">Belongs to the GSP F family.</text>
</comment>
<evidence type="ECO:0000256" key="5">
    <source>
        <dbReference type="ARBA" id="ARBA00022519"/>
    </source>
</evidence>
<keyword evidence="6 10" id="KW-0812">Transmembrane</keyword>
<protein>
    <submittedName>
        <fullName evidence="12">Type IV pilus biogenesis protein PilC</fullName>
    </submittedName>
</protein>